<protein>
    <submittedName>
        <fullName evidence="1">Uncharacterized protein</fullName>
    </submittedName>
</protein>
<evidence type="ECO:0000313" key="1">
    <source>
        <dbReference type="EMBL" id="EQB61247.1"/>
    </source>
</evidence>
<dbReference type="EMBL" id="KE647164">
    <property type="protein sequence ID" value="EQB61247.1"/>
    <property type="molecule type" value="Genomic_DNA"/>
</dbReference>
<proteinExistence type="predicted"/>
<dbReference type="VEuPathDB" id="MicrosporidiaDB:NAPIS_ORF01228"/>
<dbReference type="Proteomes" id="UP000053780">
    <property type="component" value="Unassembled WGS sequence"/>
</dbReference>
<dbReference type="AlphaFoldDB" id="T0L115"/>
<reference evidence="1 2" key="1">
    <citation type="journal article" date="2013" name="BMC Genomics">
        <title>Genome sequencing and comparative genomics of honey bee microsporidia, Nosema apis reveal novel insights into host-parasite interactions.</title>
        <authorList>
            <person name="Chen Yp."/>
            <person name="Pettis J.S."/>
            <person name="Zhao Y."/>
            <person name="Liu X."/>
            <person name="Tallon L.J."/>
            <person name="Sadzewicz L.D."/>
            <person name="Li R."/>
            <person name="Zheng H."/>
            <person name="Huang S."/>
            <person name="Zhang X."/>
            <person name="Hamilton M.C."/>
            <person name="Pernal S.F."/>
            <person name="Melathopoulos A.P."/>
            <person name="Yan X."/>
            <person name="Evans J.D."/>
        </authorList>
    </citation>
    <scope>NUCLEOTIDE SEQUENCE [LARGE SCALE GENOMIC DNA]</scope>
    <source>
        <strain evidence="1 2">BRL 01</strain>
    </source>
</reference>
<dbReference type="HOGENOM" id="CLU_1938743_0_0_1"/>
<accession>T0L115</accession>
<sequence length="130" mass="16184">MIYIKRKLKLFFKERNNFNKKFSQNKRKFSFREKTSNFFVYKEIFNIIKDAQLKMIKIFKDYENCFLNFVDKKYEKELYELEKDFNEIIGNKEDFKISQEFFIDSKKQIKCKINLIIDEIENEFTKYLLV</sequence>
<organism evidence="1 2">
    <name type="scientific">Vairimorpha apis BRL 01</name>
    <dbReference type="NCBI Taxonomy" id="1037528"/>
    <lineage>
        <taxon>Eukaryota</taxon>
        <taxon>Fungi</taxon>
        <taxon>Fungi incertae sedis</taxon>
        <taxon>Microsporidia</taxon>
        <taxon>Nosematidae</taxon>
        <taxon>Vairimorpha</taxon>
    </lineage>
</organism>
<evidence type="ECO:0000313" key="2">
    <source>
        <dbReference type="Proteomes" id="UP000053780"/>
    </source>
</evidence>
<keyword evidence="2" id="KW-1185">Reference proteome</keyword>
<gene>
    <name evidence="1" type="ORF">NAPIS_ORF01228</name>
</gene>
<name>T0L115_9MICR</name>